<protein>
    <submittedName>
        <fullName evidence="1">Uncharacterized protein</fullName>
    </submittedName>
</protein>
<dbReference type="AlphaFoldDB" id="A0A2P2NV87"/>
<organism evidence="1">
    <name type="scientific">Rhizophora mucronata</name>
    <name type="common">Asiatic mangrove</name>
    <dbReference type="NCBI Taxonomy" id="61149"/>
    <lineage>
        <taxon>Eukaryota</taxon>
        <taxon>Viridiplantae</taxon>
        <taxon>Streptophyta</taxon>
        <taxon>Embryophyta</taxon>
        <taxon>Tracheophyta</taxon>
        <taxon>Spermatophyta</taxon>
        <taxon>Magnoliopsida</taxon>
        <taxon>eudicotyledons</taxon>
        <taxon>Gunneridae</taxon>
        <taxon>Pentapetalae</taxon>
        <taxon>rosids</taxon>
        <taxon>fabids</taxon>
        <taxon>Malpighiales</taxon>
        <taxon>Rhizophoraceae</taxon>
        <taxon>Rhizophora</taxon>
    </lineage>
</organism>
<name>A0A2P2NV87_RHIMU</name>
<proteinExistence type="predicted"/>
<reference evidence="1" key="1">
    <citation type="submission" date="2018-02" db="EMBL/GenBank/DDBJ databases">
        <title>Rhizophora mucronata_Transcriptome.</title>
        <authorList>
            <person name="Meera S.P."/>
            <person name="Sreeshan A."/>
            <person name="Augustine A."/>
        </authorList>
    </citation>
    <scope>NUCLEOTIDE SEQUENCE</scope>
    <source>
        <tissue evidence="1">Leaf</tissue>
    </source>
</reference>
<dbReference type="EMBL" id="GGEC01065900">
    <property type="protein sequence ID" value="MBX46384.1"/>
    <property type="molecule type" value="Transcribed_RNA"/>
</dbReference>
<sequence>MHYNCGKHRKGCLKKLISSVNSIKFLVFFQQIAFLSFRVHLKGWVF</sequence>
<evidence type="ECO:0000313" key="1">
    <source>
        <dbReference type="EMBL" id="MBX46384.1"/>
    </source>
</evidence>
<accession>A0A2P2NV87</accession>